<dbReference type="EMBL" id="BMFN01000005">
    <property type="protein sequence ID" value="GGF79919.1"/>
    <property type="molecule type" value="Genomic_DNA"/>
</dbReference>
<keyword evidence="2" id="KW-1185">Reference proteome</keyword>
<dbReference type="Proteomes" id="UP000605392">
    <property type="component" value="Unassembled WGS sequence"/>
</dbReference>
<proteinExistence type="predicted"/>
<reference evidence="1 2" key="1">
    <citation type="journal article" date="2019" name="Int. J. Syst. Evol. Microbiol.">
        <title>The Global Catalogue of Microorganisms (GCM) 10K type strain sequencing project: providing services to taxonomists for standard genome sequencing and annotation.</title>
        <authorList>
            <consortium name="The Broad Institute Genomics Platform"/>
            <consortium name="The Broad Institute Genome Sequencing Center for Infectious Disease"/>
            <person name="Wu L."/>
            <person name="Ma J."/>
        </authorList>
    </citation>
    <scope>NUCLEOTIDE SEQUENCE [LARGE SCALE GENOMIC DNA]</scope>
    <source>
        <strain evidence="1 2">CGMCC 1.12720</strain>
    </source>
</reference>
<sequence>MLQRSSLATWGAALLLLSSLSSCEDILEQYFPKPTPPPVNPTFPPLGQDIAFYALSGGTRLDGYSTKDAATRTSSVALTGLQSGESLLAIDFRPATGQLYGVSSASRLYVINQNTGAARAIGAGAFTPAVAGTLVGFDFNPTVDRIRLVTSTGQNLRLNPETGTVAATDGAINGPAATLTGAAYTNNVAGASTTALYAINPQTQQLTLVNSPNAGTVVPVGNLNLAVSGNGGFDIDGRTGTALGLYLVNGNPTLFAVDLATGAARRLAQYAPTLAYTGLAIPTRPVGYAADFTGSRLHIFDPTDASVTVTKTITGFADFRRIIGLDFRPSNGQLYALTQSFDDTLDRYLYTINPATAEATLIGPITPRLSLTSESAQFDFDPLTDQIRVVSTNGAAGTARTLLLNPTTAVFSPDVPLTLPSPPGSFKLAHDNNVAGATTTNLYLIEDPLGFNNLPCKLYRQNTADASSFTEIGSLGPTIRDCQAFDIGGASNVGYLFAEVNSNAVLHTIDLATGKATPTGTITLEGFVRGFTLGLGF</sequence>
<gene>
    <name evidence="1" type="ORF">GCM10011375_38700</name>
</gene>
<organism evidence="1 2">
    <name type="scientific">Hymenobacter qilianensis</name>
    <dbReference type="NCBI Taxonomy" id="1385715"/>
    <lineage>
        <taxon>Bacteria</taxon>
        <taxon>Pseudomonadati</taxon>
        <taxon>Bacteroidota</taxon>
        <taxon>Cytophagia</taxon>
        <taxon>Cytophagales</taxon>
        <taxon>Hymenobacteraceae</taxon>
        <taxon>Hymenobacter</taxon>
    </lineage>
</organism>
<evidence type="ECO:0000313" key="1">
    <source>
        <dbReference type="EMBL" id="GGF79919.1"/>
    </source>
</evidence>
<comment type="caution">
    <text evidence="1">The sequence shown here is derived from an EMBL/GenBank/DDBJ whole genome shotgun (WGS) entry which is preliminary data.</text>
</comment>
<evidence type="ECO:0000313" key="2">
    <source>
        <dbReference type="Proteomes" id="UP000605392"/>
    </source>
</evidence>
<protein>
    <submittedName>
        <fullName evidence="1">Uncharacterized protein</fullName>
    </submittedName>
</protein>
<name>A0ACB5PWZ6_9BACT</name>
<accession>A0ACB5PWZ6</accession>